<dbReference type="OMA" id="GAFHNEV"/>
<dbReference type="PANTHER" id="PTHR11707:SF28">
    <property type="entry name" value="60 KDA LYSOPHOSPHOLIPASE"/>
    <property type="match status" value="1"/>
</dbReference>
<dbReference type="EC" id="3.5.1.1" evidence="1"/>
<dbReference type="GO" id="GO:0009066">
    <property type="term" value="P:aspartate family amino acid metabolic process"/>
    <property type="evidence" value="ECO:0007669"/>
    <property type="project" value="UniProtKB-ARBA"/>
</dbReference>
<evidence type="ECO:0000313" key="3">
    <source>
        <dbReference type="EMBL" id="KAG8459708.1"/>
    </source>
</evidence>
<keyword evidence="4" id="KW-1185">Reference proteome</keyword>
<name>A0A8J5X592_DIALT</name>
<dbReference type="SUPFAM" id="SSF53774">
    <property type="entry name" value="Glutaminase/Asparaginase"/>
    <property type="match status" value="1"/>
</dbReference>
<dbReference type="PIRSF" id="PIRSF500176">
    <property type="entry name" value="L_ASNase"/>
    <property type="match status" value="1"/>
</dbReference>
<evidence type="ECO:0000256" key="1">
    <source>
        <dbReference type="ARBA" id="ARBA00012920"/>
    </source>
</evidence>
<sequence>MRPTPTGLAPSAGYLRERIGAMEELTFEAMPDVHVHDFDPLLDSADFSPDEWVAIASTIEDRYLAYDGFVVVMGTDTLAYCASALAFMLENLGKPVILTGSQIPLCDAFSDARRNLIASVLFAAALTGAFHNEVAVCFGEALLRGCRATKLRALDLRAFDSPNFPPLATLGVRIRLNVELARPPALGPLIVHKAMDTRVIVVLLVPGFDDSALERLCSQPGLRALVLEFYGVGSAPTRRAGLLNALALCRQNGILVVAVT</sequence>
<gene>
    <name evidence="3" type="ORF">KFE25_003160</name>
</gene>
<dbReference type="AlphaFoldDB" id="A0A8J5X592"/>
<feature type="domain" description="L-asparaginase N-terminal" evidence="2">
    <location>
        <begin position="27"/>
        <end position="178"/>
    </location>
</feature>
<organism evidence="3 4">
    <name type="scientific">Diacronema lutheri</name>
    <name type="common">Unicellular marine alga</name>
    <name type="synonym">Monochrysis lutheri</name>
    <dbReference type="NCBI Taxonomy" id="2081491"/>
    <lineage>
        <taxon>Eukaryota</taxon>
        <taxon>Haptista</taxon>
        <taxon>Haptophyta</taxon>
        <taxon>Pavlovophyceae</taxon>
        <taxon>Pavlovales</taxon>
        <taxon>Pavlovaceae</taxon>
        <taxon>Diacronema</taxon>
    </lineage>
</organism>
<accession>A0A8J5X592</accession>
<dbReference type="GO" id="GO:0004067">
    <property type="term" value="F:asparaginase activity"/>
    <property type="evidence" value="ECO:0007669"/>
    <property type="project" value="UniProtKB-UniRule"/>
</dbReference>
<dbReference type="Pfam" id="PF00710">
    <property type="entry name" value="Asparaginase"/>
    <property type="match status" value="1"/>
</dbReference>
<dbReference type="InterPro" id="IPR037152">
    <property type="entry name" value="L-asparaginase_N_sf"/>
</dbReference>
<dbReference type="Gene3D" id="3.40.50.40">
    <property type="match status" value="1"/>
</dbReference>
<dbReference type="InterPro" id="IPR027474">
    <property type="entry name" value="L-asparaginase_N"/>
</dbReference>
<reference evidence="3" key="1">
    <citation type="submission" date="2021-05" db="EMBL/GenBank/DDBJ databases">
        <title>The genome of the haptophyte Pavlova lutheri (Diacronema luteri, Pavlovales) - a model for lipid biosynthesis in eukaryotic algae.</title>
        <authorList>
            <person name="Hulatt C.J."/>
            <person name="Posewitz M.C."/>
        </authorList>
    </citation>
    <scope>NUCLEOTIDE SEQUENCE</scope>
    <source>
        <strain evidence="3">NIVA-4/92</strain>
    </source>
</reference>
<dbReference type="InterPro" id="IPR027473">
    <property type="entry name" value="L-asparaginase_C"/>
</dbReference>
<dbReference type="Gene3D" id="3.40.50.1170">
    <property type="entry name" value="L-asparaginase, N-terminal domain"/>
    <property type="match status" value="1"/>
</dbReference>
<comment type="caution">
    <text evidence="3">The sequence shown here is derived from an EMBL/GenBank/DDBJ whole genome shotgun (WGS) entry which is preliminary data.</text>
</comment>
<dbReference type="PIRSF" id="PIRSF001220">
    <property type="entry name" value="L-ASNase_gatD"/>
    <property type="match status" value="1"/>
</dbReference>
<dbReference type="PANTHER" id="PTHR11707">
    <property type="entry name" value="L-ASPARAGINASE"/>
    <property type="match status" value="1"/>
</dbReference>
<protein>
    <recommendedName>
        <fullName evidence="1">asparaginase</fullName>
        <ecNumber evidence="1">3.5.1.1</ecNumber>
    </recommendedName>
</protein>
<proteinExistence type="predicted"/>
<dbReference type="InterPro" id="IPR006034">
    <property type="entry name" value="Asparaginase/glutaminase-like"/>
</dbReference>
<dbReference type="Proteomes" id="UP000751190">
    <property type="component" value="Unassembled WGS sequence"/>
</dbReference>
<dbReference type="OrthoDB" id="427002at2759"/>
<dbReference type="SMART" id="SM00870">
    <property type="entry name" value="Asparaginase"/>
    <property type="match status" value="1"/>
</dbReference>
<dbReference type="PROSITE" id="PS51732">
    <property type="entry name" value="ASN_GLN_ASE_3"/>
    <property type="match status" value="1"/>
</dbReference>
<evidence type="ECO:0000259" key="2">
    <source>
        <dbReference type="Pfam" id="PF00710"/>
    </source>
</evidence>
<dbReference type="InterPro" id="IPR036152">
    <property type="entry name" value="Asp/glu_Ase-like_sf"/>
</dbReference>
<evidence type="ECO:0000313" key="4">
    <source>
        <dbReference type="Proteomes" id="UP000751190"/>
    </source>
</evidence>
<dbReference type="EMBL" id="JAGTXO010000038">
    <property type="protein sequence ID" value="KAG8459708.1"/>
    <property type="molecule type" value="Genomic_DNA"/>
</dbReference>